<keyword evidence="16" id="KW-1185">Reference proteome</keyword>
<dbReference type="InterPro" id="IPR024156">
    <property type="entry name" value="Small_GTPase_ARF"/>
</dbReference>
<feature type="compositionally biased region" description="Basic and acidic residues" evidence="12">
    <location>
        <begin position="296"/>
        <end position="308"/>
    </location>
</feature>
<keyword evidence="11" id="KW-0479">Metal-binding</keyword>
<dbReference type="Gene3D" id="3.30.60.190">
    <property type="match status" value="1"/>
</dbReference>
<dbReference type="GO" id="GO:0005789">
    <property type="term" value="C:endoplasmic reticulum membrane"/>
    <property type="evidence" value="ECO:0007669"/>
    <property type="project" value="UniProtKB-SubCell"/>
</dbReference>
<keyword evidence="4 13" id="KW-0812">Transmembrane</keyword>
<evidence type="ECO:0000256" key="10">
    <source>
        <dbReference type="ARBA" id="ARBA00023170"/>
    </source>
</evidence>
<dbReference type="PROSITE" id="PS51083">
    <property type="entry name" value="ZF_HIT"/>
    <property type="match status" value="1"/>
</dbReference>
<keyword evidence="6" id="KW-0256">Endoplasmic reticulum</keyword>
<evidence type="ECO:0000256" key="1">
    <source>
        <dbReference type="ARBA" id="ARBA00004389"/>
    </source>
</evidence>
<evidence type="ECO:0000259" key="14">
    <source>
        <dbReference type="PROSITE" id="PS51083"/>
    </source>
</evidence>
<feature type="region of interest" description="Disordered" evidence="12">
    <location>
        <begin position="162"/>
        <end position="187"/>
    </location>
</feature>
<evidence type="ECO:0000256" key="6">
    <source>
        <dbReference type="ARBA" id="ARBA00022824"/>
    </source>
</evidence>
<dbReference type="InterPro" id="IPR019009">
    <property type="entry name" value="SRP_receptor_beta_su"/>
</dbReference>
<dbReference type="GO" id="GO:0005525">
    <property type="term" value="F:GTP binding"/>
    <property type="evidence" value="ECO:0007669"/>
    <property type="project" value="UniProtKB-KW"/>
</dbReference>
<comment type="subcellular location">
    <subcellularLocation>
        <location evidence="1">Endoplasmic reticulum membrane</location>
        <topology evidence="1">Single-pass membrane protein</topology>
    </subcellularLocation>
</comment>
<sequence length="656" mass="73508">MYAPKMRKLTKKPNKCESCLKEISIYKCPKCLIRYCSLGCYKIHFSLPESCASKSKENSGVTSQENGQNEIKGSEDNQDMTKKNEEIQVTAKEPEDLQKTAKEVEDSLMTAKESEDSQMTVNESEGILRNAKESENGIVNDSISEAREVDISKKTNGNIAEDIERNNSLPEDDIQENVNLKGNGEMNVNKADDIEMNVKECENGKTNCDEVDDGQMNISTTDCGLVNVKSLEDRKADVDECENRTKTNVSLLENEERNNDSLTEEKGKSADVKLNADEQQKAVSLSDEGEINSDEVQQRKTVKDRDDQLDVSLADGDRPNANSRRDDPGEQSSKYNLTNVEMTEDQVLPSQLKKLDTSKKLHELLSNQHLRDMLIRLNSSDNISHAIEAAMQEPIFKKERVEVEKEFNAIESLKDTFNNLDRDTLGLLVALVVGLISILLLLIFIGKRSKKQGIILAGICDAGKTLIFTQLIHKSFKETYTSIKSNAGSFTTPKKKKTIRIFDLPGHERLRTQAFEEYGKLTRAIVFVIDSTTYQKSIKDVAEYLYTMMCNALVLKITPVLILCNKQDQTFAKGAKAIKSTLEKELNVVRTTHSASLGGSDGASENNNTYLGKRNKDFEFSDVHSLKIEFAECTALSKEDVPVDLQSLLDWLDKIV</sequence>
<evidence type="ECO:0000256" key="4">
    <source>
        <dbReference type="ARBA" id="ARBA00022692"/>
    </source>
</evidence>
<keyword evidence="8" id="KW-0342">GTP-binding</keyword>
<evidence type="ECO:0000256" key="11">
    <source>
        <dbReference type="PROSITE-ProRule" id="PRU00453"/>
    </source>
</evidence>
<evidence type="ECO:0000256" key="7">
    <source>
        <dbReference type="ARBA" id="ARBA00022989"/>
    </source>
</evidence>
<feature type="compositionally biased region" description="Basic and acidic residues" evidence="12">
    <location>
        <begin position="315"/>
        <end position="328"/>
    </location>
</feature>
<dbReference type="InterPro" id="IPR027417">
    <property type="entry name" value="P-loop_NTPase"/>
</dbReference>
<dbReference type="EMBL" id="OX597839">
    <property type="protein sequence ID" value="CAI9741174.1"/>
    <property type="molecule type" value="Genomic_DNA"/>
</dbReference>
<evidence type="ECO:0000256" key="9">
    <source>
        <dbReference type="ARBA" id="ARBA00023136"/>
    </source>
</evidence>
<evidence type="ECO:0000256" key="5">
    <source>
        <dbReference type="ARBA" id="ARBA00022741"/>
    </source>
</evidence>
<dbReference type="Proteomes" id="UP001162480">
    <property type="component" value="Chromosome 26"/>
</dbReference>
<evidence type="ECO:0000256" key="8">
    <source>
        <dbReference type="ARBA" id="ARBA00023134"/>
    </source>
</evidence>
<dbReference type="Pfam" id="PF09439">
    <property type="entry name" value="SRPRB"/>
    <property type="match status" value="1"/>
</dbReference>
<accession>A0AA36BVM6</accession>
<feature type="domain" description="HIT-type" evidence="14">
    <location>
        <begin position="16"/>
        <end position="51"/>
    </location>
</feature>
<proteinExistence type="inferred from homology"/>
<feature type="region of interest" description="Disordered" evidence="12">
    <location>
        <begin position="252"/>
        <end position="333"/>
    </location>
</feature>
<gene>
    <name evidence="15" type="ORF">OCTVUL_1B031685</name>
</gene>
<comment type="similarity">
    <text evidence="2">Belongs to the SRP receptor beta subunit family.</text>
</comment>
<dbReference type="PROSITE" id="PS51417">
    <property type="entry name" value="ARF"/>
    <property type="match status" value="1"/>
</dbReference>
<dbReference type="CDD" id="cd04105">
    <property type="entry name" value="SR_beta"/>
    <property type="match status" value="1"/>
</dbReference>
<organism evidence="15 16">
    <name type="scientific">Octopus vulgaris</name>
    <name type="common">Common octopus</name>
    <dbReference type="NCBI Taxonomy" id="6645"/>
    <lineage>
        <taxon>Eukaryota</taxon>
        <taxon>Metazoa</taxon>
        <taxon>Spiralia</taxon>
        <taxon>Lophotrochozoa</taxon>
        <taxon>Mollusca</taxon>
        <taxon>Cephalopoda</taxon>
        <taxon>Coleoidea</taxon>
        <taxon>Octopodiformes</taxon>
        <taxon>Octopoda</taxon>
        <taxon>Incirrata</taxon>
        <taxon>Octopodidae</taxon>
        <taxon>Octopus</taxon>
    </lineage>
</organism>
<keyword evidence="5" id="KW-0547">Nucleotide-binding</keyword>
<evidence type="ECO:0000313" key="16">
    <source>
        <dbReference type="Proteomes" id="UP001162480"/>
    </source>
</evidence>
<reference evidence="15" key="1">
    <citation type="submission" date="2023-08" db="EMBL/GenBank/DDBJ databases">
        <authorList>
            <person name="Alioto T."/>
            <person name="Alioto T."/>
            <person name="Gomez Garrido J."/>
        </authorList>
    </citation>
    <scope>NUCLEOTIDE SEQUENCE</scope>
</reference>
<dbReference type="Pfam" id="PF21373">
    <property type="entry name" value="ZNHIT3_C"/>
    <property type="match status" value="1"/>
</dbReference>
<dbReference type="InterPro" id="IPR007529">
    <property type="entry name" value="Znf_HIT"/>
</dbReference>
<evidence type="ECO:0000313" key="15">
    <source>
        <dbReference type="EMBL" id="CAI9741174.1"/>
    </source>
</evidence>
<feature type="compositionally biased region" description="Basic and acidic residues" evidence="12">
    <location>
        <begin position="254"/>
        <end position="280"/>
    </location>
</feature>
<dbReference type="InterPro" id="IPR048371">
    <property type="entry name" value="ZNHIT3_C"/>
</dbReference>
<keyword evidence="7 13" id="KW-1133">Transmembrane helix</keyword>
<keyword evidence="9 13" id="KW-0472">Membrane</keyword>
<feature type="transmembrane region" description="Helical" evidence="13">
    <location>
        <begin position="425"/>
        <end position="445"/>
    </location>
</feature>
<evidence type="ECO:0000256" key="2">
    <source>
        <dbReference type="ARBA" id="ARBA00005619"/>
    </source>
</evidence>
<evidence type="ECO:0000256" key="13">
    <source>
        <dbReference type="SAM" id="Phobius"/>
    </source>
</evidence>
<dbReference type="SUPFAM" id="SSF52540">
    <property type="entry name" value="P-loop containing nucleoside triphosphate hydrolases"/>
    <property type="match status" value="1"/>
</dbReference>
<keyword evidence="11" id="KW-0863">Zinc-finger</keyword>
<keyword evidence="10 15" id="KW-0675">Receptor</keyword>
<evidence type="ECO:0000256" key="3">
    <source>
        <dbReference type="ARBA" id="ARBA00020256"/>
    </source>
</evidence>
<evidence type="ECO:0000256" key="12">
    <source>
        <dbReference type="SAM" id="MobiDB-lite"/>
    </source>
</evidence>
<dbReference type="Pfam" id="PF04438">
    <property type="entry name" value="zf-HIT"/>
    <property type="match status" value="1"/>
</dbReference>
<dbReference type="CDD" id="cd23024">
    <property type="entry name" value="zf-HIT_ZNHIT2-3"/>
    <property type="match status" value="1"/>
</dbReference>
<dbReference type="PANTHER" id="PTHR11711">
    <property type="entry name" value="ADP RIBOSYLATION FACTOR-RELATED"/>
    <property type="match status" value="1"/>
</dbReference>
<feature type="region of interest" description="Disordered" evidence="12">
    <location>
        <begin position="52"/>
        <end position="122"/>
    </location>
</feature>
<dbReference type="SUPFAM" id="SSF144232">
    <property type="entry name" value="HIT/MYND zinc finger-like"/>
    <property type="match status" value="1"/>
</dbReference>
<keyword evidence="11" id="KW-0862">Zinc</keyword>
<name>A0AA36BVM6_OCTVU</name>
<dbReference type="Gene3D" id="3.40.50.300">
    <property type="entry name" value="P-loop containing nucleotide triphosphate hydrolases"/>
    <property type="match status" value="1"/>
</dbReference>
<protein>
    <recommendedName>
        <fullName evidence="3">Signal recognition particle receptor subunit beta</fullName>
    </recommendedName>
</protein>
<feature type="compositionally biased region" description="Basic and acidic residues" evidence="12">
    <location>
        <begin position="72"/>
        <end position="105"/>
    </location>
</feature>
<feature type="compositionally biased region" description="Polar residues" evidence="12">
    <location>
        <begin position="58"/>
        <end position="71"/>
    </location>
</feature>
<dbReference type="AlphaFoldDB" id="A0AA36BVM6"/>
<dbReference type="GO" id="GO:0008270">
    <property type="term" value="F:zinc ion binding"/>
    <property type="evidence" value="ECO:0007669"/>
    <property type="project" value="UniProtKB-UniRule"/>
</dbReference>